<keyword evidence="6" id="KW-0472">Membrane</keyword>
<keyword evidence="2" id="KW-0813">Transport</keyword>
<proteinExistence type="predicted"/>
<dbReference type="Proteomes" id="UP000709295">
    <property type="component" value="Unassembled WGS sequence"/>
</dbReference>
<keyword evidence="3" id="KW-0967">Endosome</keyword>
<feature type="domain" description="PX" evidence="8">
    <location>
        <begin position="487"/>
        <end position="606"/>
    </location>
</feature>
<dbReference type="PANTHER" id="PTHR20939:SF11">
    <property type="entry name" value="LD12265P"/>
    <property type="match status" value="1"/>
</dbReference>
<evidence type="ECO:0000256" key="4">
    <source>
        <dbReference type="ARBA" id="ARBA00022927"/>
    </source>
</evidence>
<dbReference type="Pfam" id="PF00787">
    <property type="entry name" value="PX"/>
    <property type="match status" value="1"/>
</dbReference>
<accession>A0A8J5J667</accession>
<evidence type="ECO:0000256" key="1">
    <source>
        <dbReference type="ARBA" id="ARBA00004469"/>
    </source>
</evidence>
<dbReference type="AlphaFoldDB" id="A0A8J5J667"/>
<dbReference type="InterPro" id="IPR001683">
    <property type="entry name" value="PX_dom"/>
</dbReference>
<dbReference type="CDD" id="cd06093">
    <property type="entry name" value="PX_domain"/>
    <property type="match status" value="1"/>
</dbReference>
<dbReference type="PANTHER" id="PTHR20939">
    <property type="entry name" value="SORTING NEXIN 20, 21"/>
    <property type="match status" value="1"/>
</dbReference>
<evidence type="ECO:0000313" key="10">
    <source>
        <dbReference type="Proteomes" id="UP000709295"/>
    </source>
</evidence>
<gene>
    <name evidence="9" type="ORF">JG688_00001904</name>
</gene>
<evidence type="ECO:0000313" key="9">
    <source>
        <dbReference type="EMBL" id="KAG6975900.1"/>
    </source>
</evidence>
<dbReference type="GO" id="GO:1901981">
    <property type="term" value="F:phosphatidylinositol phosphate binding"/>
    <property type="evidence" value="ECO:0007669"/>
    <property type="project" value="TreeGrafter"/>
</dbReference>
<evidence type="ECO:0000256" key="7">
    <source>
        <dbReference type="SAM" id="MobiDB-lite"/>
    </source>
</evidence>
<keyword evidence="5" id="KW-0446">Lipid-binding</keyword>
<feature type="region of interest" description="Disordered" evidence="7">
    <location>
        <begin position="602"/>
        <end position="625"/>
    </location>
</feature>
<keyword evidence="10" id="KW-1185">Reference proteome</keyword>
<comment type="caution">
    <text evidence="9">The sequence shown here is derived from an EMBL/GenBank/DDBJ whole genome shotgun (WGS) entry which is preliminary data.</text>
</comment>
<evidence type="ECO:0000256" key="2">
    <source>
        <dbReference type="ARBA" id="ARBA00022448"/>
    </source>
</evidence>
<feature type="compositionally biased region" description="Polar residues" evidence="7">
    <location>
        <begin position="605"/>
        <end position="625"/>
    </location>
</feature>
<dbReference type="InterPro" id="IPR039937">
    <property type="entry name" value="SNX20/SNX21"/>
</dbReference>
<evidence type="ECO:0000256" key="3">
    <source>
        <dbReference type="ARBA" id="ARBA00022753"/>
    </source>
</evidence>
<dbReference type="EMBL" id="JAENGY010000046">
    <property type="protein sequence ID" value="KAG6975900.1"/>
    <property type="molecule type" value="Genomic_DNA"/>
</dbReference>
<feature type="region of interest" description="Disordered" evidence="7">
    <location>
        <begin position="180"/>
        <end position="212"/>
    </location>
</feature>
<evidence type="ECO:0000259" key="8">
    <source>
        <dbReference type="PROSITE" id="PS50195"/>
    </source>
</evidence>
<dbReference type="SMART" id="SM00312">
    <property type="entry name" value="PX"/>
    <property type="match status" value="1"/>
</dbReference>
<protein>
    <recommendedName>
        <fullName evidence="8">PX domain-containing protein</fullName>
    </recommendedName>
</protein>
<feature type="region of interest" description="Disordered" evidence="7">
    <location>
        <begin position="224"/>
        <end position="243"/>
    </location>
</feature>
<dbReference type="GO" id="GO:0015031">
    <property type="term" value="P:protein transport"/>
    <property type="evidence" value="ECO:0007669"/>
    <property type="project" value="UniProtKB-KW"/>
</dbReference>
<comment type="subcellular location">
    <subcellularLocation>
        <location evidence="1">Early endosome membrane</location>
        <topology evidence="1">Peripheral membrane protein</topology>
        <orientation evidence="1">Cytoplasmic side</orientation>
    </subcellularLocation>
</comment>
<evidence type="ECO:0000256" key="6">
    <source>
        <dbReference type="ARBA" id="ARBA00023136"/>
    </source>
</evidence>
<sequence>MYSSYWKPNDGRESNVLTDHEALHRDEATHKAMQSDETTLRPLDLETIMSSKAAVKFWYLHRPKTMAYVHKNATVIQSLGRAFAVRKLREKHGAEYMAELARQDQARRDADTLKELSAEERAAKELDDAAYDARVEESRRKRREQIEAERRAEEELRMKMAAEASERRRLEEERKTAALAAKEEAERLAEEERIRKEKEAEEERSRQAEEAARLEELRLIEEEERRAAEEAEAARKAEEERLAAEEAVRLEVEAAARREEEERLAEEKRLLEEEEERLRLEEEAAFLAVQAREEEERIAREAEEARIREEEERRAREEAEERERKLAEAALAAKLAQEKAERLRLERIQQEKNEKYEQSLSRDVPVLVRQRGPGRVVSYDKERETYAVKLDNAMGGMQITVPSDDVNLDDDRILSPRTKVDTPFGTGEVVGLDPHVGCYAINTEVNAPDDDQFLAFVQINDVTVHVEEEEERAIVEDASLPIPDEIGLVSARIVDSRIVNRTGKKFIQYKLEIRTTNYGTVYCWKRYSTFRSLCDRLMKENGMKRRDIPELPHRHVVGNFSQKTIGERAEKLNLFLNAAVKAEHLQWGIRVDDQIAVYKRRNKRVTQPSSQPTSRGSRNIFSRRR</sequence>
<keyword evidence="4" id="KW-0653">Protein transport</keyword>
<organism evidence="9 10">
    <name type="scientific">Phytophthora aleatoria</name>
    <dbReference type="NCBI Taxonomy" id="2496075"/>
    <lineage>
        <taxon>Eukaryota</taxon>
        <taxon>Sar</taxon>
        <taxon>Stramenopiles</taxon>
        <taxon>Oomycota</taxon>
        <taxon>Peronosporomycetes</taxon>
        <taxon>Peronosporales</taxon>
        <taxon>Peronosporaceae</taxon>
        <taxon>Phytophthora</taxon>
    </lineage>
</organism>
<dbReference type="GO" id="GO:0031901">
    <property type="term" value="C:early endosome membrane"/>
    <property type="evidence" value="ECO:0007669"/>
    <property type="project" value="UniProtKB-SubCell"/>
</dbReference>
<reference evidence="9" key="1">
    <citation type="submission" date="2021-01" db="EMBL/GenBank/DDBJ databases">
        <title>Phytophthora aleatoria, a newly-described species from Pinus radiata is distinct from Phytophthora cactorum isolates based on comparative genomics.</title>
        <authorList>
            <person name="Mcdougal R."/>
            <person name="Panda P."/>
            <person name="Williams N."/>
            <person name="Studholme D.J."/>
        </authorList>
    </citation>
    <scope>NUCLEOTIDE SEQUENCE</scope>
    <source>
        <strain evidence="9">NZFS 4037</strain>
    </source>
</reference>
<dbReference type="PROSITE" id="PS50195">
    <property type="entry name" value="PX"/>
    <property type="match status" value="1"/>
</dbReference>
<evidence type="ECO:0000256" key="5">
    <source>
        <dbReference type="ARBA" id="ARBA00023121"/>
    </source>
</evidence>
<name>A0A8J5J667_9STRA</name>